<dbReference type="InterPro" id="IPR031009">
    <property type="entry name" value="Tcm_partner"/>
</dbReference>
<organism evidence="1 2">
    <name type="scientific">Croceibacterium atlanticum</name>
    <dbReference type="NCBI Taxonomy" id="1267766"/>
    <lineage>
        <taxon>Bacteria</taxon>
        <taxon>Pseudomonadati</taxon>
        <taxon>Pseudomonadota</taxon>
        <taxon>Alphaproteobacteria</taxon>
        <taxon>Sphingomonadales</taxon>
        <taxon>Erythrobacteraceae</taxon>
        <taxon>Croceibacterium</taxon>
    </lineage>
</organism>
<reference evidence="1" key="1">
    <citation type="submission" date="2015-05" db="EMBL/GenBank/DDBJ databases">
        <title>The complete genome of Altererythrobacter atlanticus strain 26DY36.</title>
        <authorList>
            <person name="Wu Y.-H."/>
            <person name="Cheng H."/>
            <person name="Wu X.-W."/>
        </authorList>
    </citation>
    <scope>NUCLEOTIDE SEQUENCE [LARGE SCALE GENOMIC DNA]</scope>
    <source>
        <strain evidence="1">26DY36</strain>
    </source>
</reference>
<dbReference type="Proteomes" id="UP000034392">
    <property type="component" value="Chromosome"/>
</dbReference>
<dbReference type="RefSeq" id="WP_046903094.1">
    <property type="nucleotide sequence ID" value="NZ_CP011452.2"/>
</dbReference>
<evidence type="ECO:0000313" key="1">
    <source>
        <dbReference type="EMBL" id="AKH42229.1"/>
    </source>
</evidence>
<keyword evidence="2" id="KW-1185">Reference proteome</keyword>
<gene>
    <name evidence="1" type="ORF">WYH_01184</name>
</gene>
<dbReference type="STRING" id="1267766.WYH_01184"/>
<protein>
    <submittedName>
        <fullName evidence="1">Uncharacterized protein</fullName>
    </submittedName>
</protein>
<sequence length="377" mass="43253">MSETGSVPMLPVEYRKRAQSYVKHQILREYLKNAAMIILSAWPDFVFVDGFSGPWKNARDDFADTSFGIAIQELRAARRNWEANGKRPGIRCIFVEKRTDAYHKLQEAVEAVADFEATALHGDFGDHIDEICKIAGRSFTLTFIDPTGWNFDLRKIAPLLRRQPGEVLVNFMYEHFRRFIDDGRPAIRQSQDRAFGGPEWREKYTQLIEAGSSKEEAVLGVFRRQLKRAGDFKFVASTKIRHPLAEKTHFYLVYGTRKLKGLVEFRRAEKAALSVEGAFRSQAKDQAFEERTGQGGLFSDAPELIRTQARVDPRMEDHEKLEARLKSALAKNDWEYERLMSAALERFSISESEFKDMLVRMKREGQVCSPSAPMAQI</sequence>
<dbReference type="NCBIfam" id="TIGR04474">
    <property type="entry name" value="tcm_partner"/>
    <property type="match status" value="1"/>
</dbReference>
<dbReference type="PATRIC" id="fig|1267766.3.peg.1191"/>
<evidence type="ECO:0000313" key="2">
    <source>
        <dbReference type="Proteomes" id="UP000034392"/>
    </source>
</evidence>
<name>A0A0F7KRJ5_9SPHN</name>
<dbReference type="AlphaFoldDB" id="A0A0F7KRJ5"/>
<dbReference type="OrthoDB" id="275124at2"/>
<proteinExistence type="predicted"/>
<accession>A0A0F7KRJ5</accession>
<dbReference type="EMBL" id="CP011452">
    <property type="protein sequence ID" value="AKH42229.1"/>
    <property type="molecule type" value="Genomic_DNA"/>
</dbReference>
<dbReference type="KEGG" id="aay:WYH_01184"/>